<dbReference type="KEGG" id="psoj:PHYSODRAFT_365079"/>
<dbReference type="EMBL" id="JH159154">
    <property type="protein sequence ID" value="EGZ17942.1"/>
    <property type="molecule type" value="Genomic_DNA"/>
</dbReference>
<dbReference type="Pfam" id="PF20681">
    <property type="entry name" value="DUF6818"/>
    <property type="match status" value="1"/>
</dbReference>
<proteinExistence type="predicted"/>
<dbReference type="Proteomes" id="UP000002640">
    <property type="component" value="Unassembled WGS sequence"/>
</dbReference>
<evidence type="ECO:0000313" key="2">
    <source>
        <dbReference type="EMBL" id="EGZ17942.1"/>
    </source>
</evidence>
<dbReference type="GeneID" id="20650280"/>
<feature type="domain" description="DUF6818" evidence="1">
    <location>
        <begin position="10"/>
        <end position="88"/>
    </location>
</feature>
<dbReference type="RefSeq" id="XP_009527000.1">
    <property type="nucleotide sequence ID" value="XM_009528705.1"/>
</dbReference>
<evidence type="ECO:0000313" key="3">
    <source>
        <dbReference type="Proteomes" id="UP000002640"/>
    </source>
</evidence>
<keyword evidence="3" id="KW-1185">Reference proteome</keyword>
<dbReference type="PANTHER" id="PTHR34409">
    <property type="entry name" value="SET DOMAIN-CONTAINING PROTEIN"/>
    <property type="match status" value="1"/>
</dbReference>
<dbReference type="AlphaFoldDB" id="G4ZFK5"/>
<sequence>MLDIVEDRLPFGAEQWSNVAALYDAQLPSGWPERDGESLKRKFLGLKNKRKPTGDPDCPPDVKRVKQVFCMIEARCAVTTLHDNDSDEAEPDEE</sequence>
<name>G4ZFK5_PHYSP</name>
<organism evidence="2 3">
    <name type="scientific">Phytophthora sojae (strain P6497)</name>
    <name type="common">Soybean stem and root rot agent</name>
    <name type="synonym">Phytophthora megasperma f. sp. glycines</name>
    <dbReference type="NCBI Taxonomy" id="1094619"/>
    <lineage>
        <taxon>Eukaryota</taxon>
        <taxon>Sar</taxon>
        <taxon>Stramenopiles</taxon>
        <taxon>Oomycota</taxon>
        <taxon>Peronosporomycetes</taxon>
        <taxon>Peronosporales</taxon>
        <taxon>Peronosporaceae</taxon>
        <taxon>Phytophthora</taxon>
    </lineage>
</organism>
<feature type="non-terminal residue" evidence="2">
    <location>
        <position position="94"/>
    </location>
</feature>
<dbReference type="InterPro" id="IPR049203">
    <property type="entry name" value="DUF6818"/>
</dbReference>
<gene>
    <name evidence="2" type="ORF">PHYSODRAFT_365079</name>
</gene>
<accession>G4ZFK5</accession>
<reference evidence="2 3" key="1">
    <citation type="journal article" date="2006" name="Science">
        <title>Phytophthora genome sequences uncover evolutionary origins and mechanisms of pathogenesis.</title>
        <authorList>
            <person name="Tyler B.M."/>
            <person name="Tripathy S."/>
            <person name="Zhang X."/>
            <person name="Dehal P."/>
            <person name="Jiang R.H."/>
            <person name="Aerts A."/>
            <person name="Arredondo F.D."/>
            <person name="Baxter L."/>
            <person name="Bensasson D."/>
            <person name="Beynon J.L."/>
            <person name="Chapman J."/>
            <person name="Damasceno C.M."/>
            <person name="Dorrance A.E."/>
            <person name="Dou D."/>
            <person name="Dickerman A.W."/>
            <person name="Dubchak I.L."/>
            <person name="Garbelotto M."/>
            <person name="Gijzen M."/>
            <person name="Gordon S.G."/>
            <person name="Govers F."/>
            <person name="Grunwald N.J."/>
            <person name="Huang W."/>
            <person name="Ivors K.L."/>
            <person name="Jones R.W."/>
            <person name="Kamoun S."/>
            <person name="Krampis K."/>
            <person name="Lamour K.H."/>
            <person name="Lee M.K."/>
            <person name="McDonald W.H."/>
            <person name="Medina M."/>
            <person name="Meijer H.J."/>
            <person name="Nordberg E.K."/>
            <person name="Maclean D.J."/>
            <person name="Ospina-Giraldo M.D."/>
            <person name="Morris P.F."/>
            <person name="Phuntumart V."/>
            <person name="Putnam N.H."/>
            <person name="Rash S."/>
            <person name="Rose J.K."/>
            <person name="Sakihama Y."/>
            <person name="Salamov A.A."/>
            <person name="Savidor A."/>
            <person name="Scheuring C.F."/>
            <person name="Smith B.M."/>
            <person name="Sobral B.W."/>
            <person name="Terry A."/>
            <person name="Torto-Alalibo T.A."/>
            <person name="Win J."/>
            <person name="Xu Z."/>
            <person name="Zhang H."/>
            <person name="Grigoriev I.V."/>
            <person name="Rokhsar D.S."/>
            <person name="Boore J.L."/>
        </authorList>
    </citation>
    <scope>NUCLEOTIDE SEQUENCE [LARGE SCALE GENOMIC DNA]</scope>
    <source>
        <strain evidence="2 3">P6497</strain>
    </source>
</reference>
<dbReference type="PANTHER" id="PTHR34409:SF1">
    <property type="entry name" value="MYB-LIKE DOMAIN-CONTAINING PROTEIN"/>
    <property type="match status" value="1"/>
</dbReference>
<dbReference type="InParanoid" id="G4ZFK5"/>
<dbReference type="SMR" id="G4ZFK5"/>
<protein>
    <recommendedName>
        <fullName evidence="1">DUF6818 domain-containing protein</fullName>
    </recommendedName>
</protein>
<evidence type="ECO:0000259" key="1">
    <source>
        <dbReference type="Pfam" id="PF20681"/>
    </source>
</evidence>